<dbReference type="EMBL" id="SZYD01000004">
    <property type="protein sequence ID" value="KAD6454942.1"/>
    <property type="molecule type" value="Genomic_DNA"/>
</dbReference>
<comment type="caution">
    <text evidence="2">The sequence shown here is derived from an EMBL/GenBank/DDBJ whole genome shotgun (WGS) entry which is preliminary data.</text>
</comment>
<protein>
    <submittedName>
        <fullName evidence="2">Uncharacterized protein</fullName>
    </submittedName>
</protein>
<reference evidence="2 3" key="1">
    <citation type="submission" date="2019-05" db="EMBL/GenBank/DDBJ databases">
        <title>Mikania micrantha, genome provides insights into the molecular mechanism of rapid growth.</title>
        <authorList>
            <person name="Liu B."/>
        </authorList>
    </citation>
    <scope>NUCLEOTIDE SEQUENCE [LARGE SCALE GENOMIC DNA]</scope>
    <source>
        <strain evidence="2">NLD-2019</strain>
        <tissue evidence="2">Leaf</tissue>
    </source>
</reference>
<organism evidence="2 3">
    <name type="scientific">Mikania micrantha</name>
    <name type="common">bitter vine</name>
    <dbReference type="NCBI Taxonomy" id="192012"/>
    <lineage>
        <taxon>Eukaryota</taxon>
        <taxon>Viridiplantae</taxon>
        <taxon>Streptophyta</taxon>
        <taxon>Embryophyta</taxon>
        <taxon>Tracheophyta</taxon>
        <taxon>Spermatophyta</taxon>
        <taxon>Magnoliopsida</taxon>
        <taxon>eudicotyledons</taxon>
        <taxon>Gunneridae</taxon>
        <taxon>Pentapetalae</taxon>
        <taxon>asterids</taxon>
        <taxon>campanulids</taxon>
        <taxon>Asterales</taxon>
        <taxon>Asteraceae</taxon>
        <taxon>Asteroideae</taxon>
        <taxon>Heliantheae alliance</taxon>
        <taxon>Eupatorieae</taxon>
        <taxon>Mikania</taxon>
    </lineage>
</organism>
<evidence type="ECO:0000256" key="1">
    <source>
        <dbReference type="SAM" id="SignalP"/>
    </source>
</evidence>
<sequence>MKWSFNALHKVFILTQVHGGITVLDLKQLMVLAEPFIFDLESLPLENPDNGSDGRVAVKWVKAKAQVLRGEKIVKRIPLEVLYQRLHRQIAFERKEFLFGSNIASEG</sequence>
<gene>
    <name evidence="2" type="ORF">E3N88_09648</name>
</gene>
<keyword evidence="1" id="KW-0732">Signal</keyword>
<dbReference type="AlphaFoldDB" id="A0A5N6PKC7"/>
<proteinExistence type="predicted"/>
<feature type="signal peptide" evidence="1">
    <location>
        <begin position="1"/>
        <end position="19"/>
    </location>
</feature>
<accession>A0A5N6PKC7</accession>
<name>A0A5N6PKC7_9ASTR</name>
<feature type="chain" id="PRO_5024460015" evidence="1">
    <location>
        <begin position="20"/>
        <end position="107"/>
    </location>
</feature>
<dbReference type="Proteomes" id="UP000326396">
    <property type="component" value="Linkage Group LG12"/>
</dbReference>
<evidence type="ECO:0000313" key="3">
    <source>
        <dbReference type="Proteomes" id="UP000326396"/>
    </source>
</evidence>
<evidence type="ECO:0000313" key="2">
    <source>
        <dbReference type="EMBL" id="KAD6454942.1"/>
    </source>
</evidence>
<keyword evidence="3" id="KW-1185">Reference proteome</keyword>